<keyword evidence="4" id="KW-1185">Reference proteome</keyword>
<evidence type="ECO:0000313" key="3">
    <source>
        <dbReference type="EMBL" id="MBB4265899.1"/>
    </source>
</evidence>
<organism evidence="3 4">
    <name type="scientific">Roseospira visakhapatnamensis</name>
    <dbReference type="NCBI Taxonomy" id="390880"/>
    <lineage>
        <taxon>Bacteria</taxon>
        <taxon>Pseudomonadati</taxon>
        <taxon>Pseudomonadota</taxon>
        <taxon>Alphaproteobacteria</taxon>
        <taxon>Rhodospirillales</taxon>
        <taxon>Rhodospirillaceae</taxon>
        <taxon>Roseospira</taxon>
    </lineage>
</organism>
<feature type="chain" id="PRO_5031066561" description="PepSY domain-containing protein" evidence="1">
    <location>
        <begin position="22"/>
        <end position="95"/>
    </location>
</feature>
<dbReference type="EMBL" id="JACIGK010000009">
    <property type="protein sequence ID" value="MBB4265899.1"/>
    <property type="molecule type" value="Genomic_DNA"/>
</dbReference>
<comment type="caution">
    <text evidence="3">The sequence shown here is derived from an EMBL/GenBank/DDBJ whole genome shotgun (WGS) entry which is preliminary data.</text>
</comment>
<feature type="domain" description="PepSY" evidence="2">
    <location>
        <begin position="8"/>
        <end position="91"/>
    </location>
</feature>
<feature type="signal peptide" evidence="1">
    <location>
        <begin position="1"/>
        <end position="21"/>
    </location>
</feature>
<dbReference type="RefSeq" id="WP_184043724.1">
    <property type="nucleotide sequence ID" value="NZ_JACIGK010000009.1"/>
</dbReference>
<dbReference type="InterPro" id="IPR025711">
    <property type="entry name" value="PepSY"/>
</dbReference>
<name>A0A7W6RCB4_9PROT</name>
<keyword evidence="1" id="KW-0732">Signal</keyword>
<accession>A0A7W6RCB4</accession>
<dbReference type="Pfam" id="PF13670">
    <property type="entry name" value="PepSY_2"/>
    <property type="match status" value="1"/>
</dbReference>
<dbReference type="Proteomes" id="UP000554286">
    <property type="component" value="Unassembled WGS sequence"/>
</dbReference>
<sequence>MRPVLILSCVALGLAATPALASPDDLRPRPLATQGVPWLSVSEIADLVASRGLTVRAVEAERSVYEVKAIDANGQRLELAVDPVTGDILAREFDD</sequence>
<dbReference type="AlphaFoldDB" id="A0A7W6RCB4"/>
<evidence type="ECO:0000256" key="1">
    <source>
        <dbReference type="SAM" id="SignalP"/>
    </source>
</evidence>
<evidence type="ECO:0000259" key="2">
    <source>
        <dbReference type="Pfam" id="PF13670"/>
    </source>
</evidence>
<proteinExistence type="predicted"/>
<reference evidence="3 4" key="1">
    <citation type="submission" date="2020-08" db="EMBL/GenBank/DDBJ databases">
        <title>Genome sequencing of Purple Non-Sulfur Bacteria from various extreme environments.</title>
        <authorList>
            <person name="Mayer M."/>
        </authorList>
    </citation>
    <scope>NUCLEOTIDE SEQUENCE [LARGE SCALE GENOMIC DNA]</scope>
    <source>
        <strain evidence="3 4">JA131</strain>
    </source>
</reference>
<protein>
    <recommendedName>
        <fullName evidence="2">PepSY domain-containing protein</fullName>
    </recommendedName>
</protein>
<gene>
    <name evidence="3" type="ORF">GGD89_001524</name>
</gene>
<evidence type="ECO:0000313" key="4">
    <source>
        <dbReference type="Proteomes" id="UP000554286"/>
    </source>
</evidence>